<feature type="domain" description="Endothelin-like toxin" evidence="7">
    <location>
        <begin position="94"/>
        <end position="115"/>
    </location>
</feature>
<dbReference type="SMART" id="SM00272">
    <property type="entry name" value="END"/>
    <property type="match status" value="2"/>
</dbReference>
<organism evidence="8 9">
    <name type="scientific">Echeneis naucrates</name>
    <name type="common">Live sharksucker</name>
    <dbReference type="NCBI Taxonomy" id="173247"/>
    <lineage>
        <taxon>Eukaryota</taxon>
        <taxon>Metazoa</taxon>
        <taxon>Chordata</taxon>
        <taxon>Craniata</taxon>
        <taxon>Vertebrata</taxon>
        <taxon>Euteleostomi</taxon>
        <taxon>Actinopterygii</taxon>
        <taxon>Neopterygii</taxon>
        <taxon>Teleostei</taxon>
        <taxon>Neoteleostei</taxon>
        <taxon>Acanthomorphata</taxon>
        <taxon>Carangaria</taxon>
        <taxon>Carangiformes</taxon>
        <taxon>Echeneidae</taxon>
        <taxon>Echeneis</taxon>
    </lineage>
</organism>
<comment type="similarity">
    <text evidence="2">Belongs to the endothelin/sarafotoxin family.</text>
</comment>
<dbReference type="InterPro" id="IPR019764">
    <property type="entry name" value="Endothelin_toxin_CS"/>
</dbReference>
<feature type="signal peptide" evidence="6">
    <location>
        <begin position="1"/>
        <end position="25"/>
    </location>
</feature>
<keyword evidence="5" id="KW-0839">Vasoconstrictor</keyword>
<gene>
    <name evidence="8" type="primary">edn2</name>
</gene>
<evidence type="ECO:0000256" key="1">
    <source>
        <dbReference type="ARBA" id="ARBA00004613"/>
    </source>
</evidence>
<keyword evidence="9" id="KW-1185">Reference proteome</keyword>
<dbReference type="Ensembl" id="ENSENLT00000004346.1">
    <property type="protein sequence ID" value="ENSENLP00000004103.1"/>
    <property type="gene ID" value="ENSENLG00000002059.1"/>
</dbReference>
<dbReference type="GO" id="GO:0014826">
    <property type="term" value="P:vein smooth muscle contraction"/>
    <property type="evidence" value="ECO:0007669"/>
    <property type="project" value="TreeGrafter"/>
</dbReference>
<dbReference type="PANTHER" id="PTHR13874:SF9">
    <property type="entry name" value="ENDOTHELIN-2"/>
    <property type="match status" value="1"/>
</dbReference>
<keyword evidence="3" id="KW-0964">Secreted</keyword>
<dbReference type="Proteomes" id="UP000472264">
    <property type="component" value="Chromosome 11"/>
</dbReference>
<dbReference type="GO" id="GO:0005179">
    <property type="term" value="F:hormone activity"/>
    <property type="evidence" value="ECO:0007669"/>
    <property type="project" value="TreeGrafter"/>
</dbReference>
<evidence type="ECO:0000313" key="9">
    <source>
        <dbReference type="Proteomes" id="UP000472264"/>
    </source>
</evidence>
<dbReference type="GO" id="GO:0003100">
    <property type="term" value="P:regulation of systemic arterial blood pressure by endothelin"/>
    <property type="evidence" value="ECO:0007669"/>
    <property type="project" value="TreeGrafter"/>
</dbReference>
<comment type="subcellular location">
    <subcellularLocation>
        <location evidence="1">Secreted</location>
    </subcellularLocation>
</comment>
<dbReference type="GO" id="GO:0031708">
    <property type="term" value="F:endothelin B receptor binding"/>
    <property type="evidence" value="ECO:0007669"/>
    <property type="project" value="TreeGrafter"/>
</dbReference>
<feature type="domain" description="Endothelin-like toxin" evidence="7">
    <location>
        <begin position="48"/>
        <end position="69"/>
    </location>
</feature>
<evidence type="ECO:0000256" key="5">
    <source>
        <dbReference type="ARBA" id="ARBA00023322"/>
    </source>
</evidence>
<feature type="chain" id="PRO_5025333583" evidence="6">
    <location>
        <begin position="26"/>
        <end position="170"/>
    </location>
</feature>
<dbReference type="InParanoid" id="A0A665TB48"/>
<keyword evidence="4" id="KW-0838">Vasoactive</keyword>
<evidence type="ECO:0000313" key="8">
    <source>
        <dbReference type="Ensembl" id="ENSENLP00000004103.1"/>
    </source>
</evidence>
<reference evidence="8" key="2">
    <citation type="submission" date="2025-08" db="UniProtKB">
        <authorList>
            <consortium name="Ensembl"/>
        </authorList>
    </citation>
    <scope>IDENTIFICATION</scope>
</reference>
<name>A0A665TB48_ECHNA</name>
<dbReference type="GO" id="GO:0019229">
    <property type="term" value="P:regulation of vasoconstriction"/>
    <property type="evidence" value="ECO:0007669"/>
    <property type="project" value="InterPro"/>
</dbReference>
<dbReference type="FunCoup" id="A0A665TB48">
    <property type="interactions" value="109"/>
</dbReference>
<keyword evidence="6" id="KW-0732">Signal</keyword>
<protein>
    <submittedName>
        <fullName evidence="8">Endothelin-2-like</fullName>
    </submittedName>
</protein>
<sequence length="170" mass="19415">MMMVSFTCKTLILLIICMALREGCGHPLSERAELPAKAPQSLHVRTKRCSCSSWDDKECIYFCHLDIIWVNTPSKLLPYGLGSPLSRRRRSADRCKCLSSADNMCYSFCHKSFQNPRSDSVDPLRKSENVNKMLASFRSVVSSNMVIAKKVPSRNKNVARVKRLRSRTRR</sequence>
<dbReference type="InterPro" id="IPR001928">
    <property type="entry name" value="Endothln-like_toxin"/>
</dbReference>
<dbReference type="OrthoDB" id="8873756at2759"/>
<dbReference type="PANTHER" id="PTHR13874">
    <property type="entry name" value="ENDOTHELIN"/>
    <property type="match status" value="1"/>
</dbReference>
<dbReference type="InterPro" id="IPR020475">
    <property type="entry name" value="Endothelin"/>
</dbReference>
<dbReference type="AlphaFoldDB" id="A0A665TB48"/>
<evidence type="ECO:0000256" key="6">
    <source>
        <dbReference type="SAM" id="SignalP"/>
    </source>
</evidence>
<evidence type="ECO:0000256" key="3">
    <source>
        <dbReference type="ARBA" id="ARBA00022525"/>
    </source>
</evidence>
<evidence type="ECO:0000259" key="7">
    <source>
        <dbReference type="SMART" id="SM00272"/>
    </source>
</evidence>
<dbReference type="PRINTS" id="PR00365">
    <property type="entry name" value="ENDOTHELIN"/>
</dbReference>
<accession>A0A665TB48</accession>
<dbReference type="GO" id="GO:0005615">
    <property type="term" value="C:extracellular space"/>
    <property type="evidence" value="ECO:0007669"/>
    <property type="project" value="TreeGrafter"/>
</dbReference>
<reference evidence="8" key="3">
    <citation type="submission" date="2025-09" db="UniProtKB">
        <authorList>
            <consortium name="Ensembl"/>
        </authorList>
    </citation>
    <scope>IDENTIFICATION</scope>
</reference>
<dbReference type="OMA" id="DRECIYF"/>
<dbReference type="Pfam" id="PF00322">
    <property type="entry name" value="Endothelin"/>
    <property type="match status" value="1"/>
</dbReference>
<evidence type="ECO:0000256" key="4">
    <source>
        <dbReference type="ARBA" id="ARBA00022858"/>
    </source>
</evidence>
<evidence type="ECO:0000256" key="2">
    <source>
        <dbReference type="ARBA" id="ARBA00010959"/>
    </source>
</evidence>
<dbReference type="PROSITE" id="PS00270">
    <property type="entry name" value="ENDOTHELIN"/>
    <property type="match status" value="2"/>
</dbReference>
<proteinExistence type="inferred from homology"/>
<reference evidence="8" key="1">
    <citation type="submission" date="2021-04" db="EMBL/GenBank/DDBJ databases">
        <authorList>
            <consortium name="Wellcome Sanger Institute Data Sharing"/>
        </authorList>
    </citation>
    <scope>NUCLEOTIDE SEQUENCE [LARGE SCALE GENOMIC DNA]</scope>
</reference>
<dbReference type="GO" id="GO:0006874">
    <property type="term" value="P:intracellular calcium ion homeostasis"/>
    <property type="evidence" value="ECO:0007669"/>
    <property type="project" value="TreeGrafter"/>
</dbReference>